<feature type="transmembrane region" description="Helical" evidence="2">
    <location>
        <begin position="254"/>
        <end position="272"/>
    </location>
</feature>
<keyword evidence="2" id="KW-1133">Transmembrane helix</keyword>
<feature type="transmembrane region" description="Helical" evidence="2">
    <location>
        <begin position="420"/>
        <end position="438"/>
    </location>
</feature>
<proteinExistence type="predicted"/>
<dbReference type="EMBL" id="JASBRG010000003">
    <property type="protein sequence ID" value="MDI3319082.1"/>
    <property type="molecule type" value="Genomic_DNA"/>
</dbReference>
<dbReference type="Pfam" id="PF10101">
    <property type="entry name" value="DUF2339"/>
    <property type="match status" value="1"/>
</dbReference>
<organism evidence="3 4">
    <name type="scientific">Pinibacter soli</name>
    <dbReference type="NCBI Taxonomy" id="3044211"/>
    <lineage>
        <taxon>Bacteria</taxon>
        <taxon>Pseudomonadati</taxon>
        <taxon>Bacteroidota</taxon>
        <taxon>Chitinophagia</taxon>
        <taxon>Chitinophagales</taxon>
        <taxon>Chitinophagaceae</taxon>
        <taxon>Pinibacter</taxon>
    </lineage>
</organism>
<accession>A0ABT6RB14</accession>
<feature type="transmembrane region" description="Helical" evidence="2">
    <location>
        <begin position="740"/>
        <end position="757"/>
    </location>
</feature>
<feature type="transmembrane region" description="Helical" evidence="2">
    <location>
        <begin position="575"/>
        <end position="595"/>
    </location>
</feature>
<feature type="transmembrane region" description="Helical" evidence="2">
    <location>
        <begin position="500"/>
        <end position="521"/>
    </location>
</feature>
<feature type="transmembrane region" description="Helical" evidence="2">
    <location>
        <begin position="389"/>
        <end position="411"/>
    </location>
</feature>
<dbReference type="PANTHER" id="PTHR38434">
    <property type="entry name" value="BLL2549 PROTEIN"/>
    <property type="match status" value="1"/>
</dbReference>
<evidence type="ECO:0000313" key="3">
    <source>
        <dbReference type="EMBL" id="MDI3319082.1"/>
    </source>
</evidence>
<feature type="transmembrane region" description="Helical" evidence="2">
    <location>
        <begin position="328"/>
        <end position="351"/>
    </location>
</feature>
<protein>
    <submittedName>
        <fullName evidence="3">DUF2339 domain-containing protein</fullName>
    </submittedName>
</protein>
<comment type="caution">
    <text evidence="3">The sequence shown here is derived from an EMBL/GenBank/DDBJ whole genome shotgun (WGS) entry which is preliminary data.</text>
</comment>
<dbReference type="PANTHER" id="PTHR38434:SF1">
    <property type="entry name" value="BLL2549 PROTEIN"/>
    <property type="match status" value="1"/>
</dbReference>
<feature type="transmembrane region" description="Helical" evidence="2">
    <location>
        <begin position="363"/>
        <end position="383"/>
    </location>
</feature>
<dbReference type="RefSeq" id="WP_282333199.1">
    <property type="nucleotide sequence ID" value="NZ_JASBRG010000003.1"/>
</dbReference>
<keyword evidence="2" id="KW-0472">Membrane</keyword>
<feature type="transmembrane region" description="Helical" evidence="2">
    <location>
        <begin position="278"/>
        <end position="297"/>
    </location>
</feature>
<feature type="transmembrane region" description="Helical" evidence="2">
    <location>
        <begin position="640"/>
        <end position="661"/>
    </location>
</feature>
<name>A0ABT6RB14_9BACT</name>
<reference evidence="3 4" key="1">
    <citation type="submission" date="2023-05" db="EMBL/GenBank/DDBJ databases">
        <title>Genome sequence of Pinibacter sp. MAH-24.</title>
        <authorList>
            <person name="Huq M.A."/>
        </authorList>
    </citation>
    <scope>NUCLEOTIDE SEQUENCE [LARGE SCALE GENOMIC DNA]</scope>
    <source>
        <strain evidence="3 4">MAH-24</strain>
    </source>
</reference>
<feature type="transmembrane region" description="Helical" evidence="2">
    <location>
        <begin position="444"/>
        <end position="460"/>
    </location>
</feature>
<feature type="transmembrane region" description="Helical" evidence="2">
    <location>
        <begin position="715"/>
        <end position="733"/>
    </location>
</feature>
<evidence type="ECO:0000256" key="2">
    <source>
        <dbReference type="SAM" id="Phobius"/>
    </source>
</evidence>
<gene>
    <name evidence="3" type="ORF">QJ048_04825</name>
</gene>
<feature type="transmembrane region" description="Helical" evidence="2">
    <location>
        <begin position="602"/>
        <end position="620"/>
    </location>
</feature>
<feature type="transmembrane region" description="Helical" evidence="2">
    <location>
        <begin position="769"/>
        <end position="786"/>
    </location>
</feature>
<dbReference type="InterPro" id="IPR019286">
    <property type="entry name" value="DUF2339_TM"/>
</dbReference>
<sequence>MELFLLVVALVLLVVLLSRASRHDNTLRQLDNTIHLLHNEIKQLKGKASAPAPDIVSPQASPQKKEEQPKQPETFVPFPKPMTQAAPPQKEPEPALFTNEPKEKAVPINPAPRPIAVAKPAEPQESVFAKWLAKNPDIEKFIGENLINKIGIAILVLGIAFFVKYAIDQEWIGEVGRVSIGLLCGAILQVLAHRLRENYRPFSSVLAGGGITVFYFTIAFAFHQYNLFPQTVAFIIMVIITAFAILISILYDRIELGIIATLGGFLTPFLVSRGDGNYIVLFTYLVILNTGLIVLANYKQWRPINFIAFFFTVLIYGGFIVSKSDAPNFSYIGVFLFGTIFYIMFVVMNLIYHVAKKGKLKAFDFIILLSINLAYFAAGYYLLKHWHLFDYTGLFTAALGLLNLILSYVLFKRQGVDRNFIYLLIGITLSFISLAAPVQLKGNYITMFWAAELVVLFWLYQKSGIQLMKIASAIITLLVAGSLFMDWINVYGNDAVIPVIVNKGFLTSVVVSIALYLMYALMRKDQSAVYATPLTNKEVKNVYIILGTSILFIAGCLEINYQFRHRYPSLSLEDIYLPLYVYTFVIVGFIVLHYFKVQIGKVVRILVPAVLFMYYLINNFSVYDLEKEMLANNTGAAHFIVHWLGVILYLLILGLLIQYMIAHKQELGSLVNAFACATTIVLIIVLSIEIQHLYVWSYAHNADQVQVAERIFSKAGLSILWGISSFIIIWLGLRYHFKALRIIALCLFGVTIIKLFAYDLSNISPGGKIAAFILLGALLLTVSFMYQRLKKIIIDDKPIENTEQGKLQE</sequence>
<dbReference type="Proteomes" id="UP001226434">
    <property type="component" value="Unassembled WGS sequence"/>
</dbReference>
<evidence type="ECO:0000256" key="1">
    <source>
        <dbReference type="SAM" id="MobiDB-lite"/>
    </source>
</evidence>
<keyword evidence="2" id="KW-0812">Transmembrane</keyword>
<feature type="transmembrane region" description="Helical" evidence="2">
    <location>
        <begin position="202"/>
        <end position="222"/>
    </location>
</feature>
<feature type="transmembrane region" description="Helical" evidence="2">
    <location>
        <begin position="673"/>
        <end position="695"/>
    </location>
</feature>
<feature type="transmembrane region" description="Helical" evidence="2">
    <location>
        <begin position="467"/>
        <end position="488"/>
    </location>
</feature>
<keyword evidence="4" id="KW-1185">Reference proteome</keyword>
<feature type="transmembrane region" description="Helical" evidence="2">
    <location>
        <begin position="146"/>
        <end position="167"/>
    </location>
</feature>
<feature type="transmembrane region" description="Helical" evidence="2">
    <location>
        <begin position="304"/>
        <end position="322"/>
    </location>
</feature>
<feature type="transmembrane region" description="Helical" evidence="2">
    <location>
        <begin position="542"/>
        <end position="563"/>
    </location>
</feature>
<feature type="transmembrane region" description="Helical" evidence="2">
    <location>
        <begin position="228"/>
        <end position="247"/>
    </location>
</feature>
<evidence type="ECO:0000313" key="4">
    <source>
        <dbReference type="Proteomes" id="UP001226434"/>
    </source>
</evidence>
<feature type="region of interest" description="Disordered" evidence="1">
    <location>
        <begin position="46"/>
        <end position="95"/>
    </location>
</feature>